<feature type="transmembrane region" description="Helical" evidence="10">
    <location>
        <begin position="65"/>
        <end position="89"/>
    </location>
</feature>
<comment type="subcellular location">
    <subcellularLocation>
        <location evidence="1 10">Cell membrane</location>
        <topology evidence="1 10">Multi-pass membrane protein</topology>
    </subcellularLocation>
</comment>
<evidence type="ECO:0000256" key="5">
    <source>
        <dbReference type="ARBA" id="ARBA00022692"/>
    </source>
</evidence>
<evidence type="ECO:0000256" key="8">
    <source>
        <dbReference type="ARBA" id="ARBA00023136"/>
    </source>
</evidence>
<dbReference type="PRINTS" id="PR01264">
    <property type="entry name" value="MECHCHANNEL"/>
</dbReference>
<dbReference type="Pfam" id="PF01741">
    <property type="entry name" value="MscL"/>
    <property type="match status" value="1"/>
</dbReference>
<reference evidence="11 12" key="1">
    <citation type="journal article" date="2019" name="Int. J. Syst. Evol. Microbiol.">
        <title>The Global Catalogue of Microorganisms (GCM) 10K type strain sequencing project: providing services to taxonomists for standard genome sequencing and annotation.</title>
        <authorList>
            <consortium name="The Broad Institute Genomics Platform"/>
            <consortium name="The Broad Institute Genome Sequencing Center for Infectious Disease"/>
            <person name="Wu L."/>
            <person name="Ma J."/>
        </authorList>
    </citation>
    <scope>NUCLEOTIDE SEQUENCE [LARGE SCALE GENOMIC DNA]</scope>
    <source>
        <strain evidence="11 12">JCM 14736</strain>
    </source>
</reference>
<evidence type="ECO:0000256" key="4">
    <source>
        <dbReference type="ARBA" id="ARBA00022475"/>
    </source>
</evidence>
<keyword evidence="4 10" id="KW-1003">Cell membrane</keyword>
<dbReference type="EMBL" id="BAAAOB010000004">
    <property type="protein sequence ID" value="GAA1796644.1"/>
    <property type="molecule type" value="Genomic_DNA"/>
</dbReference>
<evidence type="ECO:0000256" key="6">
    <source>
        <dbReference type="ARBA" id="ARBA00022989"/>
    </source>
</evidence>
<evidence type="ECO:0000256" key="2">
    <source>
        <dbReference type="ARBA" id="ARBA00007254"/>
    </source>
</evidence>
<comment type="caution">
    <text evidence="11">The sequence shown here is derived from an EMBL/GenBank/DDBJ whole genome shotgun (WGS) entry which is preliminary data.</text>
</comment>
<dbReference type="SUPFAM" id="SSF81330">
    <property type="entry name" value="Gated mechanosensitive channel"/>
    <property type="match status" value="1"/>
</dbReference>
<keyword evidence="7 10" id="KW-0406">Ion transport</keyword>
<evidence type="ECO:0000256" key="9">
    <source>
        <dbReference type="ARBA" id="ARBA00023303"/>
    </source>
</evidence>
<dbReference type="PROSITE" id="PS01327">
    <property type="entry name" value="MSCL"/>
    <property type="match status" value="1"/>
</dbReference>
<evidence type="ECO:0000313" key="11">
    <source>
        <dbReference type="EMBL" id="GAA1796644.1"/>
    </source>
</evidence>
<keyword evidence="12" id="KW-1185">Reference proteome</keyword>
<dbReference type="InterPro" id="IPR019823">
    <property type="entry name" value="Mechanosensitive_channel_CS"/>
</dbReference>
<accession>A0ABN2LQ94</accession>
<name>A0ABN2LQ94_9MICO</name>
<keyword evidence="3 10" id="KW-0813">Transport</keyword>
<evidence type="ECO:0000256" key="10">
    <source>
        <dbReference type="HAMAP-Rule" id="MF_00115"/>
    </source>
</evidence>
<dbReference type="InterPro" id="IPR037673">
    <property type="entry name" value="MSC/AndL"/>
</dbReference>
<dbReference type="RefSeq" id="WP_046454137.1">
    <property type="nucleotide sequence ID" value="NZ_BAAAOB010000004.1"/>
</dbReference>
<keyword evidence="5 10" id="KW-0812">Transmembrane</keyword>
<proteinExistence type="inferred from homology"/>
<organism evidence="11 12">
    <name type="scientific">Leucobacter iarius</name>
    <dbReference type="NCBI Taxonomy" id="333963"/>
    <lineage>
        <taxon>Bacteria</taxon>
        <taxon>Bacillati</taxon>
        <taxon>Actinomycetota</taxon>
        <taxon>Actinomycetes</taxon>
        <taxon>Micrococcales</taxon>
        <taxon>Microbacteriaceae</taxon>
        <taxon>Leucobacter</taxon>
    </lineage>
</organism>
<dbReference type="Gene3D" id="1.10.1200.120">
    <property type="entry name" value="Large-conductance mechanosensitive channel, MscL, domain 1"/>
    <property type="match status" value="1"/>
</dbReference>
<dbReference type="InterPro" id="IPR001185">
    <property type="entry name" value="MS_channel"/>
</dbReference>
<gene>
    <name evidence="10 11" type="primary">mscL</name>
    <name evidence="11" type="ORF">GCM10009768_27080</name>
</gene>
<dbReference type="Proteomes" id="UP001500851">
    <property type="component" value="Unassembled WGS sequence"/>
</dbReference>
<sequence>MLKGFREFLLRGNVVDLAVAVVIGAAFNAVVEKVVSSLINPLISVVFKADSLDKALMVELPGGGALAFGALIGAIINFVIVAAVVYFVFVLPMNHMRERTAKNTPEEPAAPSEQELLAEIRDLLREQRAGK</sequence>
<evidence type="ECO:0000256" key="3">
    <source>
        <dbReference type="ARBA" id="ARBA00022448"/>
    </source>
</evidence>
<evidence type="ECO:0000313" key="12">
    <source>
        <dbReference type="Proteomes" id="UP001500851"/>
    </source>
</evidence>
<keyword evidence="9 10" id="KW-0407">Ion channel</keyword>
<dbReference type="NCBIfam" id="TIGR00220">
    <property type="entry name" value="mscL"/>
    <property type="match status" value="1"/>
</dbReference>
<dbReference type="PANTHER" id="PTHR30266">
    <property type="entry name" value="MECHANOSENSITIVE CHANNEL MSCL"/>
    <property type="match status" value="1"/>
</dbReference>
<dbReference type="InterPro" id="IPR036019">
    <property type="entry name" value="MscL_channel"/>
</dbReference>
<comment type="function">
    <text evidence="10">Channel that opens in response to stretch forces in the membrane lipid bilayer. May participate in the regulation of osmotic pressure changes within the cell.</text>
</comment>
<evidence type="ECO:0000256" key="7">
    <source>
        <dbReference type="ARBA" id="ARBA00023065"/>
    </source>
</evidence>
<keyword evidence="8 10" id="KW-0472">Membrane</keyword>
<keyword evidence="6 10" id="KW-1133">Transmembrane helix</keyword>
<protein>
    <recommendedName>
        <fullName evidence="10">Large-conductance mechanosensitive channel</fullName>
    </recommendedName>
</protein>
<comment type="similarity">
    <text evidence="2 10">Belongs to the MscL family.</text>
</comment>
<comment type="subunit">
    <text evidence="10">Homopentamer.</text>
</comment>
<dbReference type="PANTHER" id="PTHR30266:SF2">
    <property type="entry name" value="LARGE-CONDUCTANCE MECHANOSENSITIVE CHANNEL"/>
    <property type="match status" value="1"/>
</dbReference>
<evidence type="ECO:0000256" key="1">
    <source>
        <dbReference type="ARBA" id="ARBA00004651"/>
    </source>
</evidence>
<feature type="transmembrane region" description="Helical" evidence="10">
    <location>
        <begin position="12"/>
        <end position="31"/>
    </location>
</feature>
<dbReference type="HAMAP" id="MF_00115">
    <property type="entry name" value="MscL"/>
    <property type="match status" value="1"/>
</dbReference>